<dbReference type="PANTHER" id="PTHR33332">
    <property type="entry name" value="REVERSE TRANSCRIPTASE DOMAIN-CONTAINING PROTEIN"/>
    <property type="match status" value="1"/>
</dbReference>
<gene>
    <name evidence="1" type="ORF">AGLY_011963</name>
</gene>
<dbReference type="EMBL" id="VYZN01000046">
    <property type="protein sequence ID" value="KAE9529167.1"/>
    <property type="molecule type" value="Genomic_DNA"/>
</dbReference>
<name>A0A6G0TCL3_APHGL</name>
<sequence>MIEISLNEYNNFLESLKKPRATISCLVRDILIILCGNCAVDDSAINVLAMWIRRKYPLSSTLFKDSQANCRERPMERLHSYPDYIIIKTEMWSILGSEINPDKMTIEQMKLIMKKYGNPKNPAENKWTYLSTNFKGLPLNCDNSNLEARKRCKLYTCEEQNENSDCNVITSDYKLKNIKISRVNEINDLGVTFDSKLNFKLHTNNIIKKSSSKLGFIKRTCKDFHDAHALKLLYFSLVRSQLEYANLIWHTNSITQNKDLSQIQNNFLRFLSFQCHIYRAPHSDYNIINRLFSILPFEKRFTQLNLKFLYKLLHNIIDCPELVERLCFKINPLNSRQKQLFYPPNISSKYIYLSAQAAPVVESNEVIETQTKKVVNHTDAAPVVESNEVIETQTKKIVNHTDAPAVVEPDDLPFSIGSPVNVTTIGYSYYAAIVDSIDDKYVTVKFPFTKDTKCHKYHIKDVKPFKPQYYDKNHKYLFVIKWSIRKI</sequence>
<organism evidence="1 2">
    <name type="scientific">Aphis glycines</name>
    <name type="common">Soybean aphid</name>
    <dbReference type="NCBI Taxonomy" id="307491"/>
    <lineage>
        <taxon>Eukaryota</taxon>
        <taxon>Metazoa</taxon>
        <taxon>Ecdysozoa</taxon>
        <taxon>Arthropoda</taxon>
        <taxon>Hexapoda</taxon>
        <taxon>Insecta</taxon>
        <taxon>Pterygota</taxon>
        <taxon>Neoptera</taxon>
        <taxon>Paraneoptera</taxon>
        <taxon>Hemiptera</taxon>
        <taxon>Sternorrhyncha</taxon>
        <taxon>Aphidomorpha</taxon>
        <taxon>Aphidoidea</taxon>
        <taxon>Aphididae</taxon>
        <taxon>Aphidini</taxon>
        <taxon>Aphis</taxon>
        <taxon>Aphis</taxon>
    </lineage>
</organism>
<proteinExistence type="predicted"/>
<evidence type="ECO:0000313" key="2">
    <source>
        <dbReference type="Proteomes" id="UP000475862"/>
    </source>
</evidence>
<keyword evidence="2" id="KW-1185">Reference proteome</keyword>
<accession>A0A6G0TCL3</accession>
<protein>
    <submittedName>
        <fullName evidence="1">Uncharacterized protein</fullName>
    </submittedName>
</protein>
<comment type="caution">
    <text evidence="1">The sequence shown here is derived from an EMBL/GenBank/DDBJ whole genome shotgun (WGS) entry which is preliminary data.</text>
</comment>
<reference evidence="1 2" key="1">
    <citation type="submission" date="2019-08" db="EMBL/GenBank/DDBJ databases">
        <title>The genome of the soybean aphid Biotype 1, its phylome, world population structure and adaptation to the North American continent.</title>
        <authorList>
            <person name="Giordano R."/>
            <person name="Donthu R.K."/>
            <person name="Hernandez A.G."/>
            <person name="Wright C.L."/>
            <person name="Zimin A.V."/>
        </authorList>
    </citation>
    <scope>NUCLEOTIDE SEQUENCE [LARGE SCALE GENOMIC DNA]</scope>
    <source>
        <tissue evidence="1">Whole aphids</tissue>
    </source>
</reference>
<evidence type="ECO:0000313" key="1">
    <source>
        <dbReference type="EMBL" id="KAE9529167.1"/>
    </source>
</evidence>
<dbReference type="Proteomes" id="UP000475862">
    <property type="component" value="Unassembled WGS sequence"/>
</dbReference>
<dbReference type="OrthoDB" id="6777438at2759"/>
<dbReference type="AlphaFoldDB" id="A0A6G0TCL3"/>